<dbReference type="InterPro" id="IPR052906">
    <property type="entry name" value="Type_IV_Methyl-Rstrct_Enzyme"/>
</dbReference>
<comment type="caution">
    <text evidence="4">The sequence shown here is derived from an EMBL/GenBank/DDBJ whole genome shotgun (WGS) entry which is preliminary data.</text>
</comment>
<reference evidence="4" key="1">
    <citation type="submission" date="2023-07" db="EMBL/GenBank/DDBJ databases">
        <title>Genomic Encyclopedia of Type Strains, Phase IV (KMG-IV): sequencing the most valuable type-strain genomes for metagenomic binning, comparative biology and taxonomic classification.</title>
        <authorList>
            <person name="Goeker M."/>
        </authorList>
    </citation>
    <scope>NUCLEOTIDE SEQUENCE</scope>
    <source>
        <strain evidence="4">DSM 21202</strain>
    </source>
</reference>
<dbReference type="GO" id="GO:0009307">
    <property type="term" value="P:DNA restriction-modification system"/>
    <property type="evidence" value="ECO:0007669"/>
    <property type="project" value="InterPro"/>
</dbReference>
<dbReference type="PANTHER" id="PTHR30015">
    <property type="entry name" value="MRR RESTRICTION SYSTEM PROTEIN"/>
    <property type="match status" value="1"/>
</dbReference>
<keyword evidence="5" id="KW-1185">Reference proteome</keyword>
<dbReference type="Pfam" id="PF14338">
    <property type="entry name" value="Mrr_N"/>
    <property type="match status" value="1"/>
</dbReference>
<dbReference type="InterPro" id="IPR011856">
    <property type="entry name" value="tRNA_endonuc-like_dom_sf"/>
</dbReference>
<gene>
    <name evidence="4" type="ORF">J2S73_003300</name>
</gene>
<dbReference type="Proteomes" id="UP001229244">
    <property type="component" value="Unassembled WGS sequence"/>
</dbReference>
<dbReference type="SUPFAM" id="SSF52980">
    <property type="entry name" value="Restriction endonuclease-like"/>
    <property type="match status" value="1"/>
</dbReference>
<dbReference type="GO" id="GO:0003677">
    <property type="term" value="F:DNA binding"/>
    <property type="evidence" value="ECO:0007669"/>
    <property type="project" value="InterPro"/>
</dbReference>
<feature type="region of interest" description="Disordered" evidence="1">
    <location>
        <begin position="115"/>
        <end position="136"/>
    </location>
</feature>
<accession>A0AAE3VQD9</accession>
<name>A0AAE3VQD9_9HYPH</name>
<sequence>MTIPDYQTLMLPVLRLAAEGETRVPDVAERIADDLGLTPEEREELLPSGRQRLLHNRVHWAKTYMGKAGLIASPARGRFVATEKGRALLATSPERIDVTLLMQEPAFREFYKPESTAAEQDGAEAKPVDTASSRTTPEERIDAAYASLHAALRDELLQRILANGPSFFEHLIVDLLVAMGYGGSHKDAAAQLGRSGDGGVDGIVNEDRLGLERIYVQAKRYAPGNPVGRPDVNAFVGSLVGLGASKGVFVTTSTFSQPASEYVRHLAQRVILIDGQELADLMIEHGVGVRSYRTVEFKRLDEDFFGEE</sequence>
<dbReference type="RefSeq" id="WP_306886699.1">
    <property type="nucleotide sequence ID" value="NZ_JAUSUL010000003.1"/>
</dbReference>
<evidence type="ECO:0000313" key="4">
    <source>
        <dbReference type="EMBL" id="MDQ0316824.1"/>
    </source>
</evidence>
<dbReference type="PANTHER" id="PTHR30015:SF7">
    <property type="entry name" value="TYPE IV METHYL-DIRECTED RESTRICTION ENZYME ECOKMRR"/>
    <property type="match status" value="1"/>
</dbReference>
<feature type="domain" description="Restriction system protein Mrr-like N-terminal" evidence="3">
    <location>
        <begin position="6"/>
        <end position="90"/>
    </location>
</feature>
<feature type="domain" description="Restriction endonuclease type IV Mrr" evidence="2">
    <location>
        <begin position="164"/>
        <end position="282"/>
    </location>
</feature>
<evidence type="ECO:0000259" key="3">
    <source>
        <dbReference type="Pfam" id="PF14338"/>
    </source>
</evidence>
<dbReference type="InterPro" id="IPR007560">
    <property type="entry name" value="Restrct_endonuc_IV_Mrr"/>
</dbReference>
<dbReference type="InterPro" id="IPR011335">
    <property type="entry name" value="Restrct_endonuc-II-like"/>
</dbReference>
<dbReference type="GO" id="GO:0015666">
    <property type="term" value="F:restriction endodeoxyribonuclease activity"/>
    <property type="evidence" value="ECO:0007669"/>
    <property type="project" value="TreeGrafter"/>
</dbReference>
<dbReference type="EMBL" id="JAUSUL010000003">
    <property type="protein sequence ID" value="MDQ0316824.1"/>
    <property type="molecule type" value="Genomic_DNA"/>
</dbReference>
<evidence type="ECO:0000313" key="5">
    <source>
        <dbReference type="Proteomes" id="UP001229244"/>
    </source>
</evidence>
<dbReference type="Gene3D" id="3.40.1350.10">
    <property type="match status" value="1"/>
</dbReference>
<organism evidence="4 5">
    <name type="scientific">Amorphus orientalis</name>
    <dbReference type="NCBI Taxonomy" id="649198"/>
    <lineage>
        <taxon>Bacteria</taxon>
        <taxon>Pseudomonadati</taxon>
        <taxon>Pseudomonadota</taxon>
        <taxon>Alphaproteobacteria</taxon>
        <taxon>Hyphomicrobiales</taxon>
        <taxon>Amorphaceae</taxon>
        <taxon>Amorphus</taxon>
    </lineage>
</organism>
<evidence type="ECO:0000256" key="1">
    <source>
        <dbReference type="SAM" id="MobiDB-lite"/>
    </source>
</evidence>
<protein>
    <submittedName>
        <fullName evidence="4">Restriction system protein</fullName>
    </submittedName>
</protein>
<dbReference type="Pfam" id="PF04471">
    <property type="entry name" value="Mrr_cat"/>
    <property type="match status" value="1"/>
</dbReference>
<evidence type="ECO:0000259" key="2">
    <source>
        <dbReference type="Pfam" id="PF04471"/>
    </source>
</evidence>
<proteinExistence type="predicted"/>
<dbReference type="AlphaFoldDB" id="A0AAE3VQD9"/>
<dbReference type="InterPro" id="IPR025745">
    <property type="entry name" value="Mrr-like_N_dom"/>
</dbReference>